<dbReference type="Pfam" id="PF08546">
    <property type="entry name" value="ApbA_C"/>
    <property type="match status" value="1"/>
</dbReference>
<dbReference type="FunFam" id="1.10.1040.10:FF:000017">
    <property type="entry name" value="2-dehydropantoate 2-reductase"/>
    <property type="match status" value="1"/>
</dbReference>
<dbReference type="NCBIfam" id="NF005091">
    <property type="entry name" value="PRK06522.2-2"/>
    <property type="match status" value="1"/>
</dbReference>
<dbReference type="Gene3D" id="3.40.50.720">
    <property type="entry name" value="NAD(P)-binding Rossmann-like Domain"/>
    <property type="match status" value="1"/>
</dbReference>
<feature type="domain" description="Ketopantoate reductase C-terminal" evidence="6">
    <location>
        <begin position="170"/>
        <end position="293"/>
    </location>
</feature>
<comment type="function">
    <text evidence="4">Catalyzes the NADPH-dependent reduction of ketopantoate into pantoic acid.</text>
</comment>
<dbReference type="SUPFAM" id="SSF48179">
    <property type="entry name" value="6-phosphogluconate dehydrogenase C-terminal domain-like"/>
    <property type="match status" value="1"/>
</dbReference>
<dbReference type="PANTHER" id="PTHR21708">
    <property type="entry name" value="PROBABLE 2-DEHYDROPANTOATE 2-REDUCTASE"/>
    <property type="match status" value="1"/>
</dbReference>
<comment type="pathway">
    <text evidence="4">Cofactor biosynthesis; (R)-pantothenate biosynthesis; (R)-pantoate from 3-methyl-2-oxobutanoate: step 2/2.</text>
</comment>
<dbReference type="SUPFAM" id="SSF51735">
    <property type="entry name" value="NAD(P)-binding Rossmann-fold domains"/>
    <property type="match status" value="1"/>
</dbReference>
<feature type="domain" description="Ketopantoate reductase N-terminal" evidence="5">
    <location>
        <begin position="8"/>
        <end position="147"/>
    </location>
</feature>
<dbReference type="NCBIfam" id="TIGR00745">
    <property type="entry name" value="apbA_panE"/>
    <property type="match status" value="1"/>
</dbReference>
<dbReference type="InterPro" id="IPR013752">
    <property type="entry name" value="KPA_reductase"/>
</dbReference>
<dbReference type="Pfam" id="PF02558">
    <property type="entry name" value="ApbA"/>
    <property type="match status" value="1"/>
</dbReference>
<evidence type="ECO:0000313" key="8">
    <source>
        <dbReference type="Proteomes" id="UP000371041"/>
    </source>
</evidence>
<dbReference type="Proteomes" id="UP000371041">
    <property type="component" value="Chromosome"/>
</dbReference>
<sequence length="295" mass="31537">MTSRQTRIAVIGAGAIGGVLTAAAHDAGHAVTLCVRTPFDHFVIDRPGGTDEPAVRVATDPREIGEVDWILLTTKVQDVPGAARWLRALDNGRAPIVVVQNGIEHDESVAAFDLRGPVVPALIYVGAERVSPGHVVQHTPTSMIVPAAEHGTAFSDLFGPDGPTVRLTENFRTDAWRKLLTNLAANPITALTSRRLEVFDEDSIRELALAVLTEAVAAGRADGAELDDDEAESVLAACVEQFPRDAGTSMLYDRLAGRPTEHEHIIAPMVAAAEHHGIPAPHNRTLLALMRALRP</sequence>
<keyword evidence="4" id="KW-0566">Pantothenate biosynthesis</keyword>
<dbReference type="InterPro" id="IPR008927">
    <property type="entry name" value="6-PGluconate_DH-like_C_sf"/>
</dbReference>
<dbReference type="RefSeq" id="WP_154076116.1">
    <property type="nucleotide sequence ID" value="NZ_CP045929.1"/>
</dbReference>
<dbReference type="InterPro" id="IPR051402">
    <property type="entry name" value="KPR-Related"/>
</dbReference>
<dbReference type="AlphaFoldDB" id="A0A5Q3Q4H7"/>
<evidence type="ECO:0000256" key="2">
    <source>
        <dbReference type="ARBA" id="ARBA00022857"/>
    </source>
</evidence>
<dbReference type="UniPathway" id="UPA00028">
    <property type="reaction ID" value="UER00004"/>
</dbReference>
<dbReference type="InterPro" id="IPR003710">
    <property type="entry name" value="ApbA"/>
</dbReference>
<name>A0A5Q3Q4H7_9PSEU</name>
<organism evidence="7 8">
    <name type="scientific">Allosaccharopolyspora coralli</name>
    <dbReference type="NCBI Taxonomy" id="2665642"/>
    <lineage>
        <taxon>Bacteria</taxon>
        <taxon>Bacillati</taxon>
        <taxon>Actinomycetota</taxon>
        <taxon>Actinomycetes</taxon>
        <taxon>Pseudonocardiales</taxon>
        <taxon>Pseudonocardiaceae</taxon>
        <taxon>Allosaccharopolyspora</taxon>
    </lineage>
</organism>
<dbReference type="KEGG" id="sace:GIY23_08285"/>
<dbReference type="EMBL" id="CP045929">
    <property type="protein sequence ID" value="QGK69521.1"/>
    <property type="molecule type" value="Genomic_DNA"/>
</dbReference>
<evidence type="ECO:0000259" key="6">
    <source>
        <dbReference type="Pfam" id="PF08546"/>
    </source>
</evidence>
<dbReference type="Gene3D" id="1.10.1040.10">
    <property type="entry name" value="N-(1-d-carboxylethyl)-l-norvaline Dehydrogenase, domain 2"/>
    <property type="match status" value="1"/>
</dbReference>
<proteinExistence type="inferred from homology"/>
<gene>
    <name evidence="7" type="ORF">GIY23_08285</name>
</gene>
<accession>A0A5Q3Q4H7</accession>
<keyword evidence="2 4" id="KW-0521">NADP</keyword>
<comment type="similarity">
    <text evidence="1 4">Belongs to the ketopantoate reductase family.</text>
</comment>
<dbReference type="GO" id="GO:0008677">
    <property type="term" value="F:2-dehydropantoate 2-reductase activity"/>
    <property type="evidence" value="ECO:0007669"/>
    <property type="project" value="UniProtKB-EC"/>
</dbReference>
<comment type="catalytic activity">
    <reaction evidence="4">
        <text>(R)-pantoate + NADP(+) = 2-dehydropantoate + NADPH + H(+)</text>
        <dbReference type="Rhea" id="RHEA:16233"/>
        <dbReference type="ChEBI" id="CHEBI:11561"/>
        <dbReference type="ChEBI" id="CHEBI:15378"/>
        <dbReference type="ChEBI" id="CHEBI:15980"/>
        <dbReference type="ChEBI" id="CHEBI:57783"/>
        <dbReference type="ChEBI" id="CHEBI:58349"/>
        <dbReference type="EC" id="1.1.1.169"/>
    </reaction>
</comment>
<protein>
    <recommendedName>
        <fullName evidence="4">2-dehydropantoate 2-reductase</fullName>
        <ecNumber evidence="4">1.1.1.169</ecNumber>
    </recommendedName>
    <alternativeName>
        <fullName evidence="4">Ketopantoate reductase</fullName>
    </alternativeName>
</protein>
<dbReference type="InterPro" id="IPR013328">
    <property type="entry name" value="6PGD_dom2"/>
</dbReference>
<evidence type="ECO:0000259" key="5">
    <source>
        <dbReference type="Pfam" id="PF02558"/>
    </source>
</evidence>
<evidence type="ECO:0000256" key="4">
    <source>
        <dbReference type="RuleBase" id="RU362068"/>
    </source>
</evidence>
<reference evidence="8" key="1">
    <citation type="submission" date="2019-11" db="EMBL/GenBank/DDBJ databases">
        <title>The complete genome sequence of Saccharopolyspora sp. E2A.</title>
        <authorList>
            <person name="Zhang G."/>
        </authorList>
    </citation>
    <scope>NUCLEOTIDE SEQUENCE [LARGE SCALE GENOMIC DNA]</scope>
    <source>
        <strain evidence="8">E2A</strain>
    </source>
</reference>
<dbReference type="InterPro" id="IPR013332">
    <property type="entry name" value="KPR_N"/>
</dbReference>
<evidence type="ECO:0000256" key="1">
    <source>
        <dbReference type="ARBA" id="ARBA00007870"/>
    </source>
</evidence>
<dbReference type="GO" id="GO:0015940">
    <property type="term" value="P:pantothenate biosynthetic process"/>
    <property type="evidence" value="ECO:0007669"/>
    <property type="project" value="UniProtKB-UniPathway"/>
</dbReference>
<keyword evidence="8" id="KW-1185">Reference proteome</keyword>
<dbReference type="InterPro" id="IPR036291">
    <property type="entry name" value="NAD(P)-bd_dom_sf"/>
</dbReference>
<dbReference type="PANTHER" id="PTHR21708:SF26">
    <property type="entry name" value="2-DEHYDROPANTOATE 2-REDUCTASE"/>
    <property type="match status" value="1"/>
</dbReference>
<dbReference type="EC" id="1.1.1.169" evidence="4"/>
<dbReference type="GO" id="GO:0005737">
    <property type="term" value="C:cytoplasm"/>
    <property type="evidence" value="ECO:0007669"/>
    <property type="project" value="TreeGrafter"/>
</dbReference>
<keyword evidence="3 4" id="KW-0560">Oxidoreductase</keyword>
<evidence type="ECO:0000313" key="7">
    <source>
        <dbReference type="EMBL" id="QGK69521.1"/>
    </source>
</evidence>
<evidence type="ECO:0000256" key="3">
    <source>
        <dbReference type="ARBA" id="ARBA00023002"/>
    </source>
</evidence>